<evidence type="ECO:0000256" key="1">
    <source>
        <dbReference type="SAM" id="MobiDB-lite"/>
    </source>
</evidence>
<protein>
    <recommendedName>
        <fullName evidence="3">FimV N-terminal domain-containing protein</fullName>
    </recommendedName>
</protein>
<keyword evidence="5" id="KW-1185">Reference proteome</keyword>
<organism evidence="4 5">
    <name type="scientific">Candidatus Competibacter phosphatis</name>
    <dbReference type="NCBI Taxonomy" id="221280"/>
    <lineage>
        <taxon>Bacteria</taxon>
        <taxon>Pseudomonadati</taxon>
        <taxon>Pseudomonadota</taxon>
        <taxon>Gammaproteobacteria</taxon>
        <taxon>Candidatus Competibacteraceae</taxon>
        <taxon>Candidatus Competibacter</taxon>
    </lineage>
</organism>
<comment type="caution">
    <text evidence="4">The sequence shown here is derived from an EMBL/GenBank/DDBJ whole genome shotgun (WGS) entry which is preliminary data.</text>
</comment>
<dbReference type="InterPro" id="IPR057840">
    <property type="entry name" value="FimV_N"/>
</dbReference>
<evidence type="ECO:0000313" key="5">
    <source>
        <dbReference type="Proteomes" id="UP000760480"/>
    </source>
</evidence>
<dbReference type="Proteomes" id="UP000760480">
    <property type="component" value="Unassembled WGS sequence"/>
</dbReference>
<feature type="region of interest" description="Disordered" evidence="1">
    <location>
        <begin position="335"/>
        <end position="372"/>
    </location>
</feature>
<evidence type="ECO:0000259" key="3">
    <source>
        <dbReference type="Pfam" id="PF25800"/>
    </source>
</evidence>
<accession>A0ABX1TST1</accession>
<name>A0ABX1TST1_9GAMM</name>
<gene>
    <name evidence="4" type="ORF">E4P82_18430</name>
</gene>
<evidence type="ECO:0000313" key="4">
    <source>
        <dbReference type="EMBL" id="NMQ20991.1"/>
    </source>
</evidence>
<dbReference type="RefSeq" id="WP_169250259.1">
    <property type="nucleotide sequence ID" value="NZ_SPMZ01000072.1"/>
</dbReference>
<keyword evidence="2" id="KW-0732">Signal</keyword>
<proteinExistence type="predicted"/>
<evidence type="ECO:0000256" key="2">
    <source>
        <dbReference type="SAM" id="SignalP"/>
    </source>
</evidence>
<feature type="chain" id="PRO_5045421848" description="FimV N-terminal domain-containing protein" evidence="2">
    <location>
        <begin position="23"/>
        <end position="372"/>
    </location>
</feature>
<dbReference type="NCBIfam" id="TIGR03505">
    <property type="entry name" value="FimV_core"/>
    <property type="match status" value="1"/>
</dbReference>
<dbReference type="Pfam" id="PF25800">
    <property type="entry name" value="FimV_N"/>
    <property type="match status" value="1"/>
</dbReference>
<feature type="compositionally biased region" description="Pro residues" evidence="1">
    <location>
        <begin position="337"/>
        <end position="352"/>
    </location>
</feature>
<reference evidence="4 5" key="1">
    <citation type="submission" date="2019-03" db="EMBL/GenBank/DDBJ databases">
        <title>Metabolic reconstructions from genomes of highly enriched 'Candidatus Accumulibacter' and 'Candidatus Competibacter' bioreactor populations.</title>
        <authorList>
            <person name="Annavajhala M.K."/>
            <person name="Welles L."/>
            <person name="Abbas B."/>
            <person name="Sorokin D."/>
            <person name="Park H."/>
            <person name="Van Loosdrecht M."/>
            <person name="Chandran K."/>
        </authorList>
    </citation>
    <scope>NUCLEOTIDE SEQUENCE [LARGE SCALE GENOMIC DNA]</scope>
    <source>
        <strain evidence="4 5">SBR_G</strain>
    </source>
</reference>
<feature type="signal peptide" evidence="2">
    <location>
        <begin position="1"/>
        <end position="22"/>
    </location>
</feature>
<feature type="domain" description="FimV N-terminal" evidence="3">
    <location>
        <begin position="23"/>
        <end position="129"/>
    </location>
</feature>
<sequence length="372" mass="39697">MTRNVFRCWLASLLLGPVCAFALEVGEIQVDSALNQLFDARIPLPTLSPEELGRISVKVASPTMFKEFGLDRGATLDHLVFSIQYDAEGKVYVKVVSIKPIHEPSLALLLEFGWPRGKTFREFTVLLDPVRRLVEQPAAGRTKTVLDMPADTEVESNSEPPPSADIVVNRTIQYPDQPTSSTEASSSGSWVYRPGDVYGPVASGEGLWGIALKVRPDPGITRDQMMQALFQANPDAFSKVGVDGLRIGALLRIPTFQEIADFTGSAVARQLAATEKAAAEKAAVEKVATEKAATDDARTGIVSVGEAPASAVEPVAAGTNASNLAVFPLARPSALEPIPPALEPKPEVPTPEPAMVAAPGTEARSFRFRTGA</sequence>
<dbReference type="EMBL" id="SPMZ01000072">
    <property type="protein sequence ID" value="NMQ20991.1"/>
    <property type="molecule type" value="Genomic_DNA"/>
</dbReference>
<dbReference type="InterPro" id="IPR020012">
    <property type="entry name" value="LysM_FimV"/>
</dbReference>